<evidence type="ECO:0000256" key="6">
    <source>
        <dbReference type="ARBA" id="ARBA00023136"/>
    </source>
</evidence>
<dbReference type="RefSeq" id="WP_186964291.1">
    <property type="nucleotide sequence ID" value="NZ_JACOPR010000011.1"/>
</dbReference>
<comment type="caution">
    <text evidence="9">The sequence shown here is derived from an EMBL/GenBank/DDBJ whole genome shotgun (WGS) entry which is preliminary data.</text>
</comment>
<feature type="domain" description="Sulfatase N-terminal" evidence="8">
    <location>
        <begin position="244"/>
        <end position="536"/>
    </location>
</feature>
<evidence type="ECO:0000313" key="10">
    <source>
        <dbReference type="Proteomes" id="UP000660021"/>
    </source>
</evidence>
<accession>A0ABR7HWJ4</accession>
<comment type="subcellular location">
    <subcellularLocation>
        <location evidence="1">Cell membrane</location>
        <topology evidence="1">Multi-pass membrane protein</topology>
    </subcellularLocation>
</comment>
<feature type="transmembrane region" description="Helical" evidence="7">
    <location>
        <begin position="100"/>
        <end position="118"/>
    </location>
</feature>
<evidence type="ECO:0000256" key="5">
    <source>
        <dbReference type="ARBA" id="ARBA00022989"/>
    </source>
</evidence>
<dbReference type="InterPro" id="IPR017850">
    <property type="entry name" value="Alkaline_phosphatase_core_sf"/>
</dbReference>
<evidence type="ECO:0000256" key="2">
    <source>
        <dbReference type="ARBA" id="ARBA00004936"/>
    </source>
</evidence>
<protein>
    <submittedName>
        <fullName evidence="9">LTA synthase family protein</fullName>
    </submittedName>
</protein>
<feature type="transmembrane region" description="Helical" evidence="7">
    <location>
        <begin position="61"/>
        <end position="88"/>
    </location>
</feature>
<keyword evidence="4 7" id="KW-0812">Transmembrane</keyword>
<feature type="transmembrane region" description="Helical" evidence="7">
    <location>
        <begin position="21"/>
        <end position="41"/>
    </location>
</feature>
<dbReference type="Gene3D" id="3.40.720.10">
    <property type="entry name" value="Alkaline Phosphatase, subunit A"/>
    <property type="match status" value="1"/>
</dbReference>
<proteinExistence type="predicted"/>
<keyword evidence="6 7" id="KW-0472">Membrane</keyword>
<evidence type="ECO:0000256" key="4">
    <source>
        <dbReference type="ARBA" id="ARBA00022692"/>
    </source>
</evidence>
<dbReference type="PANTHER" id="PTHR47371:SF3">
    <property type="entry name" value="PHOSPHOGLYCEROL TRANSFERASE I"/>
    <property type="match status" value="1"/>
</dbReference>
<dbReference type="SUPFAM" id="SSF53649">
    <property type="entry name" value="Alkaline phosphatase-like"/>
    <property type="match status" value="1"/>
</dbReference>
<dbReference type="CDD" id="cd16015">
    <property type="entry name" value="LTA_synthase"/>
    <property type="match status" value="1"/>
</dbReference>
<keyword evidence="3" id="KW-1003">Cell membrane</keyword>
<evidence type="ECO:0000256" key="1">
    <source>
        <dbReference type="ARBA" id="ARBA00004651"/>
    </source>
</evidence>
<gene>
    <name evidence="9" type="ORF">H8S34_13695</name>
</gene>
<evidence type="ECO:0000256" key="3">
    <source>
        <dbReference type="ARBA" id="ARBA00022475"/>
    </source>
</evidence>
<dbReference type="InterPro" id="IPR000917">
    <property type="entry name" value="Sulfatase_N"/>
</dbReference>
<dbReference type="EMBL" id="JACOPR010000011">
    <property type="protein sequence ID" value="MBC5731873.1"/>
    <property type="molecule type" value="Genomic_DNA"/>
</dbReference>
<evidence type="ECO:0000313" key="9">
    <source>
        <dbReference type="EMBL" id="MBC5731873.1"/>
    </source>
</evidence>
<dbReference type="InterPro" id="IPR050448">
    <property type="entry name" value="OpgB/LTA_synthase_biosynth"/>
</dbReference>
<feature type="transmembrane region" description="Helical" evidence="7">
    <location>
        <begin position="156"/>
        <end position="174"/>
    </location>
</feature>
<dbReference type="Pfam" id="PF00884">
    <property type="entry name" value="Sulfatase"/>
    <property type="match status" value="1"/>
</dbReference>
<evidence type="ECO:0000256" key="7">
    <source>
        <dbReference type="SAM" id="Phobius"/>
    </source>
</evidence>
<feature type="transmembrane region" description="Helical" evidence="7">
    <location>
        <begin position="124"/>
        <end position="144"/>
    </location>
</feature>
<reference evidence="9 10" key="1">
    <citation type="submission" date="2020-08" db="EMBL/GenBank/DDBJ databases">
        <title>Genome public.</title>
        <authorList>
            <person name="Liu C."/>
            <person name="Sun Q."/>
        </authorList>
    </citation>
    <scope>NUCLEOTIDE SEQUENCE [LARGE SCALE GENOMIC DNA]</scope>
    <source>
        <strain evidence="9 10">New-38</strain>
    </source>
</reference>
<keyword evidence="5 7" id="KW-1133">Transmembrane helix</keyword>
<name>A0ABR7HWJ4_9FIRM</name>
<keyword evidence="10" id="KW-1185">Reference proteome</keyword>
<organism evidence="9 10">
    <name type="scientific">Pseudoflavonifractor hominis</name>
    <dbReference type="NCBI Taxonomy" id="2763059"/>
    <lineage>
        <taxon>Bacteria</taxon>
        <taxon>Bacillati</taxon>
        <taxon>Bacillota</taxon>
        <taxon>Clostridia</taxon>
        <taxon>Eubacteriales</taxon>
        <taxon>Oscillospiraceae</taxon>
        <taxon>Pseudoflavonifractor</taxon>
    </lineage>
</organism>
<sequence length="609" mass="67603">MQTVQISNQTKKIGTYFGKAALLLLPPLSAFWLMQFILGAMPWEMGVGITLANTACLAGLYWLACAISGYPAICCIVLHAAAGLWGAANYFVSVFRGTPILPWDFTALGTAAAVAGSYRYTLTWQMAAAMAIMALLIWGLRHQIRGGTFRPSRRSLPLRLGGLLLGGLCLFPVLQPQCLAAFGVETDVWDQTGAYRNGGAVAVFLRNTEFMQVTPPEDTTAERVSAIVEGADEVPSAAVNVEHPNIIAIMNESWADFESFGNLSLSESVTDYIDSLDNTIRGKAYASVFGAGTSASEFEFLTGNSMAFLPSGSIPYQQYVLGPTDSMASLLRENGYETRAFHPGARTSWQRNIAYPRLGFDTFKCREDMDVPQTEEHGYVSDASDFAQLIWELEHKEEGKPLFLFNVTIQNHGSYTVEDYPAEVTLTDEPGVYPMAEQYLTLANKTDEAFAQLISYLEQMEEPTLVVMFGDHQPSVEQAFLDKAYGVTQSEMTMEQYMGKFQVPFVIWANYPLPQEGPEITSLNFLGQHVLRYAGIESSLYGNFLWQMQESVPALSFPGYWDTQGKAYSHLESNGYTEWIQDYERVQYNNLFGGEERQDALFGRRQSDG</sequence>
<dbReference type="PANTHER" id="PTHR47371">
    <property type="entry name" value="LIPOTEICHOIC ACID SYNTHASE"/>
    <property type="match status" value="1"/>
</dbReference>
<dbReference type="Proteomes" id="UP000660021">
    <property type="component" value="Unassembled WGS sequence"/>
</dbReference>
<evidence type="ECO:0000259" key="8">
    <source>
        <dbReference type="Pfam" id="PF00884"/>
    </source>
</evidence>
<comment type="pathway">
    <text evidence="2">Cell wall biogenesis; lipoteichoic acid biosynthesis.</text>
</comment>